<dbReference type="EC" id="3.5.1.103" evidence="4"/>
<evidence type="ECO:0000256" key="4">
    <source>
        <dbReference type="HAMAP-Rule" id="MF_01696"/>
    </source>
</evidence>
<dbReference type="Gene3D" id="3.40.50.10320">
    <property type="entry name" value="LmbE-like"/>
    <property type="match status" value="1"/>
</dbReference>
<dbReference type="PANTHER" id="PTHR12993">
    <property type="entry name" value="N-ACETYLGLUCOSAMINYL-PHOSPHATIDYLINOSITOL DE-N-ACETYLASE-RELATED"/>
    <property type="match status" value="1"/>
</dbReference>
<dbReference type="InterPro" id="IPR024078">
    <property type="entry name" value="LmbE-like_dom_sf"/>
</dbReference>
<dbReference type="Proteomes" id="UP001597419">
    <property type="component" value="Unassembled WGS sequence"/>
</dbReference>
<dbReference type="RefSeq" id="WP_345401223.1">
    <property type="nucleotide sequence ID" value="NZ_BAABHG010000012.1"/>
</dbReference>
<comment type="cofactor">
    <cofactor evidence="4">
        <name>Zn(2+)</name>
        <dbReference type="ChEBI" id="CHEBI:29105"/>
    </cofactor>
    <text evidence="4">Binds 1 zinc ion per subunit.</text>
</comment>
<proteinExistence type="inferred from homology"/>
<dbReference type="NCBIfam" id="TIGR03445">
    <property type="entry name" value="mycothiol_MshB"/>
    <property type="match status" value="1"/>
</dbReference>
<keyword evidence="6" id="KW-1185">Reference proteome</keyword>
<dbReference type="GO" id="GO:0035595">
    <property type="term" value="F:N-acetylglucosaminylinositol deacetylase activity"/>
    <property type="evidence" value="ECO:0007669"/>
    <property type="project" value="UniProtKB-EC"/>
</dbReference>
<keyword evidence="3 4" id="KW-0862">Zinc</keyword>
<reference evidence="6" key="1">
    <citation type="journal article" date="2019" name="Int. J. Syst. Evol. Microbiol.">
        <title>The Global Catalogue of Microorganisms (GCM) 10K type strain sequencing project: providing services to taxonomists for standard genome sequencing and annotation.</title>
        <authorList>
            <consortium name="The Broad Institute Genomics Platform"/>
            <consortium name="The Broad Institute Genome Sequencing Center for Infectious Disease"/>
            <person name="Wu L."/>
            <person name="Ma J."/>
        </authorList>
    </citation>
    <scope>NUCLEOTIDE SEQUENCE [LARGE SCALE GENOMIC DNA]</scope>
    <source>
        <strain evidence="6">CGMCC 4.7643</strain>
    </source>
</reference>
<comment type="caution">
    <text evidence="5">The sequence shown here is derived from an EMBL/GenBank/DDBJ whole genome shotgun (WGS) entry which is preliminary data.</text>
</comment>
<dbReference type="InterPro" id="IPR017810">
    <property type="entry name" value="Mycothiol_biosynthesis_MshB"/>
</dbReference>
<dbReference type="HAMAP" id="MF_01696">
    <property type="entry name" value="MshB"/>
    <property type="match status" value="1"/>
</dbReference>
<keyword evidence="2 4" id="KW-0378">Hydrolase</keyword>
<evidence type="ECO:0000313" key="6">
    <source>
        <dbReference type="Proteomes" id="UP001597419"/>
    </source>
</evidence>
<keyword evidence="1 4" id="KW-0479">Metal-binding</keyword>
<dbReference type="Pfam" id="PF02585">
    <property type="entry name" value="PIG-L"/>
    <property type="match status" value="1"/>
</dbReference>
<comment type="similarity">
    <text evidence="4">Belongs to the MshB deacetylase family.</text>
</comment>
<evidence type="ECO:0000256" key="2">
    <source>
        <dbReference type="ARBA" id="ARBA00022801"/>
    </source>
</evidence>
<dbReference type="InterPro" id="IPR003737">
    <property type="entry name" value="GlcNAc_PI_deacetylase-related"/>
</dbReference>
<accession>A0ABW5GN30</accession>
<comment type="function">
    <text evidence="4">Catalyzes the deacetylation of 1D-myo-inositol 2-acetamido-2-deoxy-alpha-D-glucopyranoside (GlcNAc-Ins) in the mycothiol biosynthesis pathway.</text>
</comment>
<feature type="binding site" evidence="4">
    <location>
        <position position="15"/>
    </location>
    <ligand>
        <name>Zn(2+)</name>
        <dbReference type="ChEBI" id="CHEBI:29105"/>
    </ligand>
</feature>
<evidence type="ECO:0000313" key="5">
    <source>
        <dbReference type="EMBL" id="MFD2462256.1"/>
    </source>
</evidence>
<dbReference type="EMBL" id="JBHUKU010000015">
    <property type="protein sequence ID" value="MFD2462256.1"/>
    <property type="molecule type" value="Genomic_DNA"/>
</dbReference>
<feature type="binding site" evidence="4">
    <location>
        <position position="150"/>
    </location>
    <ligand>
        <name>Zn(2+)</name>
        <dbReference type="ChEBI" id="CHEBI:29105"/>
    </ligand>
</feature>
<gene>
    <name evidence="4 5" type="primary">mshB</name>
    <name evidence="5" type="ORF">ACFSYJ_26865</name>
</gene>
<protein>
    <recommendedName>
        <fullName evidence="4">1D-myo-inositol 2-acetamido-2-deoxy-alpha-D-glucopyranoside deacetylase</fullName>
        <shortName evidence="4">GlcNAc-Ins deacetylase</shortName>
        <ecNumber evidence="4">3.5.1.103</ecNumber>
    </recommendedName>
    <alternativeName>
        <fullName evidence="4">N-acetyl-1-D-myo-inositol-2-amino-2-deoxy-alpha-D-glucopyranoside deacetylase</fullName>
    </alternativeName>
</protein>
<dbReference type="PANTHER" id="PTHR12993:SF26">
    <property type="entry name" value="1D-MYO-INOSITOL 2-ACETAMIDO-2-DEOXY-ALPHA-D-GLUCOPYRANOSIDE DEACETYLASE"/>
    <property type="match status" value="1"/>
</dbReference>
<sequence length="279" mass="29530">MISREARRLLLVHAHPDDESITTGGTIARYAAEGAEVTLVTCTLGEEGEIVPPRLAKLGSWAADQLGGYRSGELARACAALGVTRHRYLGGMGRWRDSGMAGTLATAHPRAFAGGSPGEQAGQLAEILAEVAPQVVVTYDAFGGYGHPDHVRAHEITMAAATRAASVTRVFHVVTSRTALREGLAALRADGTSPFRVPEDGELPETPDEAITTRIDVDAHREARLAALRAHETQLTVADGPTVHFALTNDVAQPIPPHEYFVLAHGPADGAETDLFGKL</sequence>
<dbReference type="SUPFAM" id="SSF102588">
    <property type="entry name" value="LmbE-like"/>
    <property type="match status" value="1"/>
</dbReference>
<evidence type="ECO:0000256" key="3">
    <source>
        <dbReference type="ARBA" id="ARBA00022833"/>
    </source>
</evidence>
<comment type="catalytic activity">
    <reaction evidence="4">
        <text>1D-myo-inositol 2-acetamido-2-deoxy-alpha-D-glucopyranoside + H2O = 1D-myo-inositol 2-amino-2-deoxy-alpha-D-glucopyranoside + acetate</text>
        <dbReference type="Rhea" id="RHEA:26180"/>
        <dbReference type="ChEBI" id="CHEBI:15377"/>
        <dbReference type="ChEBI" id="CHEBI:30089"/>
        <dbReference type="ChEBI" id="CHEBI:52442"/>
        <dbReference type="ChEBI" id="CHEBI:58886"/>
        <dbReference type="EC" id="3.5.1.103"/>
    </reaction>
</comment>
<organism evidence="5 6">
    <name type="scientific">Amycolatopsis samaneae</name>
    <dbReference type="NCBI Taxonomy" id="664691"/>
    <lineage>
        <taxon>Bacteria</taxon>
        <taxon>Bacillati</taxon>
        <taxon>Actinomycetota</taxon>
        <taxon>Actinomycetes</taxon>
        <taxon>Pseudonocardiales</taxon>
        <taxon>Pseudonocardiaceae</taxon>
        <taxon>Amycolatopsis</taxon>
    </lineage>
</organism>
<evidence type="ECO:0000256" key="1">
    <source>
        <dbReference type="ARBA" id="ARBA00022723"/>
    </source>
</evidence>
<name>A0ABW5GN30_9PSEU</name>
<feature type="binding site" evidence="4">
    <location>
        <position position="18"/>
    </location>
    <ligand>
        <name>Zn(2+)</name>
        <dbReference type="ChEBI" id="CHEBI:29105"/>
    </ligand>
</feature>